<feature type="transmembrane region" description="Helical" evidence="9">
    <location>
        <begin position="132"/>
        <end position="157"/>
    </location>
</feature>
<evidence type="ECO:0000256" key="8">
    <source>
        <dbReference type="ARBA" id="ARBA00025800"/>
    </source>
</evidence>
<gene>
    <name evidence="10" type="ORF">BEMITA_LOCUS6311</name>
</gene>
<organism evidence="10 11">
    <name type="scientific">Bemisia tabaci</name>
    <name type="common">Sweetpotato whitefly</name>
    <name type="synonym">Aleurodes tabaci</name>
    <dbReference type="NCBI Taxonomy" id="7038"/>
    <lineage>
        <taxon>Eukaryota</taxon>
        <taxon>Metazoa</taxon>
        <taxon>Ecdysozoa</taxon>
        <taxon>Arthropoda</taxon>
        <taxon>Hexapoda</taxon>
        <taxon>Insecta</taxon>
        <taxon>Pterygota</taxon>
        <taxon>Neoptera</taxon>
        <taxon>Paraneoptera</taxon>
        <taxon>Hemiptera</taxon>
        <taxon>Sternorrhyncha</taxon>
        <taxon>Aleyrodoidea</taxon>
        <taxon>Aleyrodidae</taxon>
        <taxon>Aleyrodinae</taxon>
        <taxon>Bemisia</taxon>
    </lineage>
</organism>
<feature type="transmembrane region" description="Helical" evidence="9">
    <location>
        <begin position="163"/>
        <end position="185"/>
    </location>
</feature>
<comment type="subcellular location">
    <subcellularLocation>
        <location evidence="2 9">Membrane</location>
        <topology evidence="2 9">Multi-pass membrane protein</topology>
    </subcellularLocation>
</comment>
<comment type="function">
    <text evidence="1 9">May be involved in fusion of retrograde transport vesicles derived from an endocytic compartment with the Golgi complex.</text>
</comment>
<comment type="similarity">
    <text evidence="8 9">Belongs to the SFT2 family.</text>
</comment>
<keyword evidence="4 9" id="KW-0812">Transmembrane</keyword>
<evidence type="ECO:0000256" key="4">
    <source>
        <dbReference type="ARBA" id="ARBA00022692"/>
    </source>
</evidence>
<evidence type="ECO:0000256" key="7">
    <source>
        <dbReference type="ARBA" id="ARBA00023136"/>
    </source>
</evidence>
<evidence type="ECO:0000256" key="5">
    <source>
        <dbReference type="ARBA" id="ARBA00022927"/>
    </source>
</evidence>
<name>A0A9P0A9W1_BEMTA</name>
<dbReference type="GO" id="GO:0016192">
    <property type="term" value="P:vesicle-mediated transport"/>
    <property type="evidence" value="ECO:0007669"/>
    <property type="project" value="InterPro"/>
</dbReference>
<evidence type="ECO:0000256" key="2">
    <source>
        <dbReference type="ARBA" id="ARBA00004141"/>
    </source>
</evidence>
<accession>A0A9P0A9W1</accession>
<protein>
    <recommendedName>
        <fullName evidence="9">Vesicle transport protein</fullName>
    </recommendedName>
</protein>
<dbReference type="PANTHER" id="PTHR23137:SF36">
    <property type="entry name" value="VESICLE TRANSPORT PROTEIN SFT2C"/>
    <property type="match status" value="1"/>
</dbReference>
<dbReference type="GO" id="GO:0015031">
    <property type="term" value="P:protein transport"/>
    <property type="evidence" value="ECO:0007669"/>
    <property type="project" value="UniProtKB-KW"/>
</dbReference>
<evidence type="ECO:0000256" key="9">
    <source>
        <dbReference type="RuleBase" id="RU363111"/>
    </source>
</evidence>
<dbReference type="InterPro" id="IPR007305">
    <property type="entry name" value="Vesicle_transpt_Got1/SFT2"/>
</dbReference>
<reference evidence="10" key="1">
    <citation type="submission" date="2021-12" db="EMBL/GenBank/DDBJ databases">
        <authorList>
            <person name="King R."/>
        </authorList>
    </citation>
    <scope>NUCLEOTIDE SEQUENCE</scope>
</reference>
<proteinExistence type="inferred from homology"/>
<keyword evidence="5 9" id="KW-0653">Protein transport</keyword>
<keyword evidence="7 9" id="KW-0472">Membrane</keyword>
<keyword evidence="3 9" id="KW-0813">Transport</keyword>
<feature type="transmembrane region" description="Helical" evidence="9">
    <location>
        <begin position="221"/>
        <end position="242"/>
    </location>
</feature>
<evidence type="ECO:0000256" key="3">
    <source>
        <dbReference type="ARBA" id="ARBA00022448"/>
    </source>
</evidence>
<dbReference type="EMBL" id="OU963864">
    <property type="protein sequence ID" value="CAH0387272.1"/>
    <property type="molecule type" value="Genomic_DNA"/>
</dbReference>
<dbReference type="PANTHER" id="PTHR23137">
    <property type="entry name" value="VESICLE TRANSPORT PROTEIN-RELATED"/>
    <property type="match status" value="1"/>
</dbReference>
<keyword evidence="11" id="KW-1185">Reference proteome</keyword>
<sequence length="270" mass="30279">MSNIKDELNDYLLQNGSGQKSSFNTSFSMPQIGPWFKKSEVIEDSEGWFATYRRNDCCPTLELGIEYAGTLGAGAISRQRVWVPTLWFESTPRVRLTTQTQKERTVWPVDLAACSRDILGRIFQRESRLQRLIGFFVCLCIGGICFFVALMLIPVLLLKARKFALLFSLGSLFFLFSFSFLWGPLAHLQGLCARDRLPFSAAYVSTLLATLYGALWLQSAAFTVLMAVLQLIALVWFLFTAIPGGQSGLSFMTRFFSSAVTRSVSRTLPV</sequence>
<evidence type="ECO:0000256" key="6">
    <source>
        <dbReference type="ARBA" id="ARBA00022989"/>
    </source>
</evidence>
<dbReference type="Proteomes" id="UP001152759">
    <property type="component" value="Chromosome 3"/>
</dbReference>
<evidence type="ECO:0000313" key="11">
    <source>
        <dbReference type="Proteomes" id="UP001152759"/>
    </source>
</evidence>
<dbReference type="Pfam" id="PF04178">
    <property type="entry name" value="Got1"/>
    <property type="match status" value="1"/>
</dbReference>
<dbReference type="InterPro" id="IPR011691">
    <property type="entry name" value="Vesicle_transpt_SFT2"/>
</dbReference>
<feature type="transmembrane region" description="Helical" evidence="9">
    <location>
        <begin position="197"/>
        <end position="215"/>
    </location>
</feature>
<dbReference type="GO" id="GO:0016020">
    <property type="term" value="C:membrane"/>
    <property type="evidence" value="ECO:0007669"/>
    <property type="project" value="UniProtKB-SubCell"/>
</dbReference>
<evidence type="ECO:0000256" key="1">
    <source>
        <dbReference type="ARBA" id="ARBA00003566"/>
    </source>
</evidence>
<keyword evidence="6 9" id="KW-1133">Transmembrane helix</keyword>
<evidence type="ECO:0000313" key="10">
    <source>
        <dbReference type="EMBL" id="CAH0387272.1"/>
    </source>
</evidence>
<dbReference type="GO" id="GO:0005737">
    <property type="term" value="C:cytoplasm"/>
    <property type="evidence" value="ECO:0007669"/>
    <property type="project" value="UniProtKB-ARBA"/>
</dbReference>
<dbReference type="GO" id="GO:0012505">
    <property type="term" value="C:endomembrane system"/>
    <property type="evidence" value="ECO:0007669"/>
    <property type="project" value="UniProtKB-ARBA"/>
</dbReference>
<dbReference type="AlphaFoldDB" id="A0A9P0A9W1"/>